<accession>A0A2K3P7Z6</accession>
<dbReference type="Proteomes" id="UP000236291">
    <property type="component" value="Unassembled WGS sequence"/>
</dbReference>
<comment type="caution">
    <text evidence="1">The sequence shown here is derived from an EMBL/GenBank/DDBJ whole genome shotgun (WGS) entry which is preliminary data.</text>
</comment>
<evidence type="ECO:0000313" key="2">
    <source>
        <dbReference type="Proteomes" id="UP000236291"/>
    </source>
</evidence>
<evidence type="ECO:0000313" key="1">
    <source>
        <dbReference type="EMBL" id="PNY11415.1"/>
    </source>
</evidence>
<name>A0A2K3P7Z6_TRIPR</name>
<protein>
    <submittedName>
        <fullName evidence="1">Uncharacterized protein</fullName>
    </submittedName>
</protein>
<dbReference type="EMBL" id="ASHM01004519">
    <property type="protein sequence ID" value="PNY11415.1"/>
    <property type="molecule type" value="Genomic_DNA"/>
</dbReference>
<reference evidence="1 2" key="1">
    <citation type="journal article" date="2014" name="Am. J. Bot.">
        <title>Genome assembly and annotation for red clover (Trifolium pratense; Fabaceae).</title>
        <authorList>
            <person name="Istvanek J."/>
            <person name="Jaros M."/>
            <person name="Krenek A."/>
            <person name="Repkova J."/>
        </authorList>
    </citation>
    <scope>NUCLEOTIDE SEQUENCE [LARGE SCALE GENOMIC DNA]</scope>
    <source>
        <strain evidence="2">cv. Tatra</strain>
        <tissue evidence="1">Young leaves</tissue>
    </source>
</reference>
<reference evidence="1 2" key="2">
    <citation type="journal article" date="2017" name="Front. Plant Sci.">
        <title>Gene Classification and Mining of Molecular Markers Useful in Red Clover (Trifolium pratense) Breeding.</title>
        <authorList>
            <person name="Istvanek J."/>
            <person name="Dluhosova J."/>
            <person name="Dluhos P."/>
            <person name="Patkova L."/>
            <person name="Nedelnik J."/>
            <person name="Repkova J."/>
        </authorList>
    </citation>
    <scope>NUCLEOTIDE SEQUENCE [LARGE SCALE GENOMIC DNA]</scope>
    <source>
        <strain evidence="2">cv. Tatra</strain>
        <tissue evidence="1">Young leaves</tissue>
    </source>
</reference>
<dbReference type="AlphaFoldDB" id="A0A2K3P7Z6"/>
<organism evidence="1 2">
    <name type="scientific">Trifolium pratense</name>
    <name type="common">Red clover</name>
    <dbReference type="NCBI Taxonomy" id="57577"/>
    <lineage>
        <taxon>Eukaryota</taxon>
        <taxon>Viridiplantae</taxon>
        <taxon>Streptophyta</taxon>
        <taxon>Embryophyta</taxon>
        <taxon>Tracheophyta</taxon>
        <taxon>Spermatophyta</taxon>
        <taxon>Magnoliopsida</taxon>
        <taxon>eudicotyledons</taxon>
        <taxon>Gunneridae</taxon>
        <taxon>Pentapetalae</taxon>
        <taxon>rosids</taxon>
        <taxon>fabids</taxon>
        <taxon>Fabales</taxon>
        <taxon>Fabaceae</taxon>
        <taxon>Papilionoideae</taxon>
        <taxon>50 kb inversion clade</taxon>
        <taxon>NPAAA clade</taxon>
        <taxon>Hologalegina</taxon>
        <taxon>IRL clade</taxon>
        <taxon>Trifolieae</taxon>
        <taxon>Trifolium</taxon>
    </lineage>
</organism>
<sequence length="59" mass="6187">MLTEIPTCFAGIESLFAILALDLRKTAIELALSATPQLLISAANLLLAASPVQDSAFLD</sequence>
<proteinExistence type="predicted"/>
<gene>
    <name evidence="1" type="ORF">L195_g008021</name>
</gene>